<dbReference type="Pfam" id="PF09992">
    <property type="entry name" value="NAGPA"/>
    <property type="match status" value="1"/>
</dbReference>
<dbReference type="Proteomes" id="UP001525961">
    <property type="component" value="Unassembled WGS sequence"/>
</dbReference>
<keyword evidence="3" id="KW-0326">Glycosidase</keyword>
<evidence type="ECO:0000256" key="1">
    <source>
        <dbReference type="SAM" id="MobiDB-lite"/>
    </source>
</evidence>
<sequence length="725" mass="78931">MVRQRPEIMLLSLLLHVAEGDRLIQLPDTRFSIPGKLRKRGPGFAVSVLCAVALSLMGSAVGNATPVVSSSGPEAKTRTLKGGALLTKPAYAGYKRKPTVQTRMEDDLDLGFSPVAQGDRHRVIRQGTELSWNGQGRSLSWIAGSSDGNPTQIRYGLTDTDLMQQMGVELLNTDDAQIQPVRWFSDPESQPLNLPVVWSQGRRYLDITPLAEEMGWQLRESGQILEVTSPGATVEEIEQEEEPWGDRIVLDLNGTPLFTVTSSPIEPTPQDEDPNPDGVQDSGPPALPLQEFVITLDATITPELLNARAIAKENLTTATDGASPGNKTIALTLGQTGFAGLMETSGDRTTLRFQIPQMWRPRVWTDRNPNRLIIDIQPDVVTERNILWASGVRWRQQLIEVADSRFPVVWLELNHRNASNTVLKPITANPGLPGIAELSQIADRLGANAAINGGFFNRNNQLPLGAIREDGRWLSSPILNRGAIAWNDAGSAIIGRLSLEETLTTAQGEALPILFLNSGYVKAGISRYTPEWGETYTTLIDNEMIVVVEGGKVTQHLQGEKAGESTFAIPKTGFLLTLRSFASALPKLPIGTSVLINRVTVPSYFDVYPHILGAGPVLLNNNWIVLDPEAEQFNQNFIEGKASRSAIGQTEDGRLVIAIAHHRTNGPGPTLTEMAQIMQQLGSVNALNLDGGGSTTLFLGGQLLEHPPRIIPRIHNGLGIFLQSE</sequence>
<dbReference type="PANTHER" id="PTHR40446">
    <property type="entry name" value="N-ACETYLGLUCOSAMINE-1-PHOSPHODIESTER ALPHA-N-ACETYLGLUCOSAMINIDASE"/>
    <property type="match status" value="1"/>
</dbReference>
<keyword evidence="3" id="KW-0378">Hydrolase</keyword>
<comment type="caution">
    <text evidence="3">The sequence shown here is derived from an EMBL/GenBank/DDBJ whole genome shotgun (WGS) entry which is preliminary data.</text>
</comment>
<dbReference type="EMBL" id="JAMXFA010000033">
    <property type="protein sequence ID" value="MCT7980180.1"/>
    <property type="molecule type" value="Genomic_DNA"/>
</dbReference>
<accession>A0ABT2NFR9</accession>
<dbReference type="GO" id="GO:0016798">
    <property type="term" value="F:hydrolase activity, acting on glycosyl bonds"/>
    <property type="evidence" value="ECO:0007669"/>
    <property type="project" value="UniProtKB-KW"/>
</dbReference>
<feature type="region of interest" description="Disordered" evidence="1">
    <location>
        <begin position="261"/>
        <end position="286"/>
    </location>
</feature>
<organism evidence="3 4">
    <name type="scientific">Laspinema olomoucense D3b</name>
    <dbReference type="NCBI Taxonomy" id="2953688"/>
    <lineage>
        <taxon>Bacteria</taxon>
        <taxon>Bacillati</taxon>
        <taxon>Cyanobacteriota</taxon>
        <taxon>Cyanophyceae</taxon>
        <taxon>Oscillatoriophycideae</taxon>
        <taxon>Oscillatoriales</taxon>
        <taxon>Laspinemataceae</taxon>
        <taxon>Laspinema</taxon>
        <taxon>Laspinema olomoucense</taxon>
    </lineage>
</organism>
<evidence type="ECO:0000259" key="2">
    <source>
        <dbReference type="Pfam" id="PF09992"/>
    </source>
</evidence>
<evidence type="ECO:0000313" key="3">
    <source>
        <dbReference type="EMBL" id="MCT7980180.1"/>
    </source>
</evidence>
<name>A0ABT2NFR9_9CYAN</name>
<reference evidence="3 4" key="1">
    <citation type="journal article" date="2022" name="Front. Microbiol.">
        <title>High genomic differentiation and limited gene flow indicate recent cryptic speciation within the genus Laspinema (cyanobacteria).</title>
        <authorList>
            <person name="Stanojkovic A."/>
            <person name="Skoupy S."/>
            <person name="Skaloud P."/>
            <person name="Dvorak P."/>
        </authorList>
    </citation>
    <scope>NUCLEOTIDE SEQUENCE [LARGE SCALE GENOMIC DNA]</scope>
    <source>
        <strain evidence="3 4">D3b</strain>
    </source>
</reference>
<protein>
    <submittedName>
        <fullName evidence="3">Phosphodiester glycosidase family protein</fullName>
    </submittedName>
</protein>
<dbReference type="InterPro" id="IPR018711">
    <property type="entry name" value="NAGPA"/>
</dbReference>
<proteinExistence type="predicted"/>
<gene>
    <name evidence="3" type="ORF">NG792_20865</name>
</gene>
<dbReference type="RefSeq" id="WP_261236696.1">
    <property type="nucleotide sequence ID" value="NZ_JAMXFA010000033.1"/>
</dbReference>
<evidence type="ECO:0000313" key="4">
    <source>
        <dbReference type="Proteomes" id="UP001525961"/>
    </source>
</evidence>
<dbReference type="PANTHER" id="PTHR40446:SF2">
    <property type="entry name" value="N-ACETYLGLUCOSAMINE-1-PHOSPHODIESTER ALPHA-N-ACETYLGLUCOSAMINIDASE"/>
    <property type="match status" value="1"/>
</dbReference>
<keyword evidence="4" id="KW-1185">Reference proteome</keyword>
<feature type="domain" description="Phosphodiester glycosidase" evidence="2">
    <location>
        <begin position="544"/>
        <end position="721"/>
    </location>
</feature>